<dbReference type="Pfam" id="PF00563">
    <property type="entry name" value="EAL"/>
    <property type="match status" value="1"/>
</dbReference>
<evidence type="ECO:0000313" key="6">
    <source>
        <dbReference type="Proteomes" id="UP000503018"/>
    </source>
</evidence>
<dbReference type="InterPro" id="IPR052155">
    <property type="entry name" value="Biofilm_reg_signaling"/>
</dbReference>
<dbReference type="AlphaFoldDB" id="A0A6M4AVP9"/>
<dbReference type="PANTHER" id="PTHR44757:SF2">
    <property type="entry name" value="BIOFILM ARCHITECTURE MAINTENANCE PROTEIN MBAA"/>
    <property type="match status" value="1"/>
</dbReference>
<dbReference type="SMART" id="SM00052">
    <property type="entry name" value="EAL"/>
    <property type="match status" value="1"/>
</dbReference>
<dbReference type="PROSITE" id="PS50883">
    <property type="entry name" value="EAL"/>
    <property type="match status" value="1"/>
</dbReference>
<feature type="domain" description="EAL" evidence="3">
    <location>
        <begin position="449"/>
        <end position="698"/>
    </location>
</feature>
<dbReference type="InterPro" id="IPR000160">
    <property type="entry name" value="GGDEF_dom"/>
</dbReference>
<keyword evidence="6" id="KW-1185">Reference proteome</keyword>
<dbReference type="CDD" id="cd01948">
    <property type="entry name" value="EAL"/>
    <property type="match status" value="1"/>
</dbReference>
<dbReference type="Pfam" id="PF00990">
    <property type="entry name" value="GGDEF"/>
    <property type="match status" value="1"/>
</dbReference>
<feature type="domain" description="GGDEF" evidence="4">
    <location>
        <begin position="307"/>
        <end position="440"/>
    </location>
</feature>
<name>A0A6M4AVP9_9SPHN</name>
<dbReference type="Gene3D" id="3.30.70.270">
    <property type="match status" value="1"/>
</dbReference>
<feature type="compositionally biased region" description="Polar residues" evidence="1">
    <location>
        <begin position="702"/>
        <end position="713"/>
    </location>
</feature>
<evidence type="ECO:0000313" key="5">
    <source>
        <dbReference type="EMBL" id="QJQ33208.1"/>
    </source>
</evidence>
<protein>
    <submittedName>
        <fullName evidence="5">Bifunctional diguanylate cyclase/phosphodiesterase</fullName>
    </submittedName>
</protein>
<gene>
    <name evidence="5" type="ORF">GV829_12805</name>
</gene>
<sequence length="722" mass="78087">MFKRRRNRDRFGLSTPVLAILATFLIAIIVTCLSLLRTASETNFADNQRTALAVANALDSQVDALASVADDNAYWDLAAAHIMADTQVERFALRTWGESSRLGSNYDCVIVVDSNGRIRFMLTDGKIKAGARNSAASPALMQLVSTISADAAPKGAILNGSDGVRIAGAALVRPPSAPNQGEAVYLILSKRLTPAMLERISERLIVSDLRLADRATDSSITLWDPTGVSLGHLSWQAALPGTLALWRSLPFFGLAFFAGLLAIGLLMTRTVAAMRELNRSALIDSLSDLPNRRALRHAAKSSLREGQPIAIAFIDLDGFKGVNDSYGHAVGDELIRQCAAIARRLRPPGGMVARLGGDEFAILSCGPRADDDLCTSVDALLEQLRQTFRIGERSISIGASVGLSSSSLGADRVSELMRQADIAMYAAKRSGKMRRLWFTPEMDRNQAVARAIEVRLKDALDAEEFEVHYQPILDARTGQVAGVEGLLRWDQHGLADIGPDRFIPVAEETGLIDRLGQFVLQRGCRDATAWDDIRLSVNVSAAQLRNPEFPTQLKRLLDTNGFPASRLELEVTETYVVIDPVLAGKVLSDIRALGVRLALDDFGTGYASIGFLRQFAFDTLKIDKTLIASAIQDPGARAMLHASIAVARALKMVTVAEGIENEAQAHFMRAAGCDYLQGWLFSRAVDAETILGYLATPREAPDTQSGSAGATSVSDDRQRLTA</sequence>
<keyword evidence="2" id="KW-0472">Membrane</keyword>
<dbReference type="SUPFAM" id="SSF141868">
    <property type="entry name" value="EAL domain-like"/>
    <property type="match status" value="1"/>
</dbReference>
<evidence type="ECO:0000256" key="1">
    <source>
        <dbReference type="SAM" id="MobiDB-lite"/>
    </source>
</evidence>
<keyword evidence="2" id="KW-1133">Transmembrane helix</keyword>
<dbReference type="InterPro" id="IPR035919">
    <property type="entry name" value="EAL_sf"/>
</dbReference>
<dbReference type="InterPro" id="IPR001633">
    <property type="entry name" value="EAL_dom"/>
</dbReference>
<accession>A0A6M4AVP9</accession>
<feature type="region of interest" description="Disordered" evidence="1">
    <location>
        <begin position="698"/>
        <end position="722"/>
    </location>
</feature>
<dbReference type="CDD" id="cd01949">
    <property type="entry name" value="GGDEF"/>
    <property type="match status" value="1"/>
</dbReference>
<dbReference type="SUPFAM" id="SSF55073">
    <property type="entry name" value="Nucleotide cyclase"/>
    <property type="match status" value="1"/>
</dbReference>
<reference evidence="5 6" key="1">
    <citation type="submission" date="2020-01" db="EMBL/GenBank/DDBJ databases">
        <title>Sphingomonas sp. strain CSW-10.</title>
        <authorList>
            <person name="Chen W.-M."/>
        </authorList>
    </citation>
    <scope>NUCLEOTIDE SEQUENCE [LARGE SCALE GENOMIC DNA]</scope>
    <source>
        <strain evidence="5 6">CSW-10</strain>
    </source>
</reference>
<feature type="transmembrane region" description="Helical" evidence="2">
    <location>
        <begin position="12"/>
        <end position="36"/>
    </location>
</feature>
<dbReference type="InterPro" id="IPR043128">
    <property type="entry name" value="Rev_trsase/Diguanyl_cyclase"/>
</dbReference>
<evidence type="ECO:0000256" key="2">
    <source>
        <dbReference type="SAM" id="Phobius"/>
    </source>
</evidence>
<keyword evidence="2" id="KW-0812">Transmembrane</keyword>
<dbReference type="EMBL" id="CP053015">
    <property type="protein sequence ID" value="QJQ33208.1"/>
    <property type="molecule type" value="Genomic_DNA"/>
</dbReference>
<proteinExistence type="predicted"/>
<evidence type="ECO:0000259" key="3">
    <source>
        <dbReference type="PROSITE" id="PS50883"/>
    </source>
</evidence>
<dbReference type="KEGG" id="slan:GV829_12805"/>
<dbReference type="NCBIfam" id="TIGR00254">
    <property type="entry name" value="GGDEF"/>
    <property type="match status" value="1"/>
</dbReference>
<dbReference type="SMART" id="SM00267">
    <property type="entry name" value="GGDEF"/>
    <property type="match status" value="1"/>
</dbReference>
<dbReference type="Gene3D" id="3.20.20.450">
    <property type="entry name" value="EAL domain"/>
    <property type="match status" value="1"/>
</dbReference>
<dbReference type="RefSeq" id="WP_169947237.1">
    <property type="nucleotide sequence ID" value="NZ_CP053015.1"/>
</dbReference>
<dbReference type="PANTHER" id="PTHR44757">
    <property type="entry name" value="DIGUANYLATE CYCLASE DGCP"/>
    <property type="match status" value="1"/>
</dbReference>
<dbReference type="Pfam" id="PF05228">
    <property type="entry name" value="CHASE4"/>
    <property type="match status" value="1"/>
</dbReference>
<dbReference type="InterPro" id="IPR029787">
    <property type="entry name" value="Nucleotide_cyclase"/>
</dbReference>
<dbReference type="PROSITE" id="PS50887">
    <property type="entry name" value="GGDEF"/>
    <property type="match status" value="1"/>
</dbReference>
<feature type="transmembrane region" description="Helical" evidence="2">
    <location>
        <begin position="249"/>
        <end position="267"/>
    </location>
</feature>
<dbReference type="Proteomes" id="UP000503018">
    <property type="component" value="Chromosome"/>
</dbReference>
<organism evidence="5 6">
    <name type="scientific">Sphingomonas lacunae</name>
    <dbReference type="NCBI Taxonomy" id="2698828"/>
    <lineage>
        <taxon>Bacteria</taxon>
        <taxon>Pseudomonadati</taxon>
        <taxon>Pseudomonadota</taxon>
        <taxon>Alphaproteobacteria</taxon>
        <taxon>Sphingomonadales</taxon>
        <taxon>Sphingomonadaceae</taxon>
        <taxon>Sphingomonas</taxon>
    </lineage>
</organism>
<dbReference type="InterPro" id="IPR007892">
    <property type="entry name" value="CHASE4"/>
</dbReference>
<evidence type="ECO:0000259" key="4">
    <source>
        <dbReference type="PROSITE" id="PS50887"/>
    </source>
</evidence>